<dbReference type="AlphaFoldDB" id="A0A0F8ZED0"/>
<comment type="caution">
    <text evidence="1">The sequence shown here is derived from an EMBL/GenBank/DDBJ whole genome shotgun (WGS) entry which is preliminary data.</text>
</comment>
<protein>
    <submittedName>
        <fullName evidence="1">Uncharacterized protein</fullName>
    </submittedName>
</protein>
<dbReference type="EMBL" id="LAZR01048334">
    <property type="protein sequence ID" value="KKK92172.1"/>
    <property type="molecule type" value="Genomic_DNA"/>
</dbReference>
<organism evidence="1">
    <name type="scientific">marine sediment metagenome</name>
    <dbReference type="NCBI Taxonomy" id="412755"/>
    <lineage>
        <taxon>unclassified sequences</taxon>
        <taxon>metagenomes</taxon>
        <taxon>ecological metagenomes</taxon>
    </lineage>
</organism>
<name>A0A0F8ZED0_9ZZZZ</name>
<sequence length="127" mass="14158">MAAYTNTTIIADTTDVAGFMGKDVDAGYSVTMQDLLGVYIEGYLCNLVEYDIVTNWASLNAIYKLMFSEYACRSIAVAAIQYEMAGFGTDEDSARIHGEDLINIHLFRINEIERLLKMASVQDFMSV</sequence>
<reference evidence="1" key="1">
    <citation type="journal article" date="2015" name="Nature">
        <title>Complex archaea that bridge the gap between prokaryotes and eukaryotes.</title>
        <authorList>
            <person name="Spang A."/>
            <person name="Saw J.H."/>
            <person name="Jorgensen S.L."/>
            <person name="Zaremba-Niedzwiedzka K."/>
            <person name="Martijn J."/>
            <person name="Lind A.E."/>
            <person name="van Eijk R."/>
            <person name="Schleper C."/>
            <person name="Guy L."/>
            <person name="Ettema T.J."/>
        </authorList>
    </citation>
    <scope>NUCLEOTIDE SEQUENCE</scope>
</reference>
<gene>
    <name evidence="1" type="ORF">LCGC14_2705600</name>
</gene>
<accession>A0A0F8ZED0</accession>
<evidence type="ECO:0000313" key="1">
    <source>
        <dbReference type="EMBL" id="KKK92172.1"/>
    </source>
</evidence>
<proteinExistence type="predicted"/>